<evidence type="ECO:0000313" key="2">
    <source>
        <dbReference type="Proteomes" id="UP000466694"/>
    </source>
</evidence>
<protein>
    <submittedName>
        <fullName evidence="1">Uncharacterized protein</fullName>
    </submittedName>
</protein>
<organism evidence="1 2">
    <name type="scientific">Rhizobium fredii</name>
    <name type="common">Sinorhizobium fredii</name>
    <dbReference type="NCBI Taxonomy" id="380"/>
    <lineage>
        <taxon>Bacteria</taxon>
        <taxon>Pseudomonadati</taxon>
        <taxon>Pseudomonadota</taxon>
        <taxon>Alphaproteobacteria</taxon>
        <taxon>Hyphomicrobiales</taxon>
        <taxon>Rhizobiaceae</taxon>
        <taxon>Sinorhizobium/Ensifer group</taxon>
        <taxon>Sinorhizobium</taxon>
    </lineage>
</organism>
<dbReference type="Proteomes" id="UP000466694">
    <property type="component" value="Unassembled WGS sequence"/>
</dbReference>
<proteinExistence type="predicted"/>
<dbReference type="EMBL" id="WISZ01000064">
    <property type="protein sequence ID" value="MQX08018.1"/>
    <property type="molecule type" value="Genomic_DNA"/>
</dbReference>
<comment type="caution">
    <text evidence="1">The sequence shown here is derived from an EMBL/GenBank/DDBJ whole genome shotgun (WGS) entry which is preliminary data.</text>
</comment>
<name>A0A844A7A7_RHIFR</name>
<dbReference type="RefSeq" id="WP_014857886.1">
    <property type="nucleotide sequence ID" value="NZ_BJNI01000026.1"/>
</dbReference>
<reference evidence="1 2" key="1">
    <citation type="journal article" date="2013" name="Genome Biol.">
        <title>Comparative genomics of the core and accessory genomes of 48 Sinorhizobium strains comprising five genospecies.</title>
        <authorList>
            <person name="Sugawara M."/>
            <person name="Epstein B."/>
            <person name="Badgley B.D."/>
            <person name="Unno T."/>
            <person name="Xu L."/>
            <person name="Reese J."/>
            <person name="Gyaneshwar P."/>
            <person name="Denny R."/>
            <person name="Mudge J."/>
            <person name="Bharti A.K."/>
            <person name="Farmer A.D."/>
            <person name="May G.D."/>
            <person name="Woodward J.E."/>
            <person name="Medigue C."/>
            <person name="Vallenet D."/>
            <person name="Lajus A."/>
            <person name="Rouy Z."/>
            <person name="Martinez-Vaz B."/>
            <person name="Tiffin P."/>
            <person name="Young N.D."/>
            <person name="Sadowsky M.J."/>
        </authorList>
    </citation>
    <scope>NUCLEOTIDE SEQUENCE [LARGE SCALE GENOMIC DNA]</scope>
    <source>
        <strain evidence="1 2">USDA205</strain>
    </source>
</reference>
<evidence type="ECO:0000313" key="1">
    <source>
        <dbReference type="EMBL" id="MQX08018.1"/>
    </source>
</evidence>
<sequence>MYDVSSTAAVIELRALLAVDAQIDLYSGKQLVLRATSRIANRQRAVLYVDYLEAVLLRFAIAANRTDFEVSRKIGNTLLDAIEASPRLS</sequence>
<gene>
    <name evidence="1" type="ORF">GHK48_06730</name>
</gene>
<dbReference type="AlphaFoldDB" id="A0A844A7A7"/>
<accession>A0A844A7A7</accession>